<dbReference type="Proteomes" id="UP000198784">
    <property type="component" value="Unassembled WGS sequence"/>
</dbReference>
<reference evidence="2" key="1">
    <citation type="submission" date="2016-10" db="EMBL/GenBank/DDBJ databases">
        <authorList>
            <person name="Varghese N."/>
            <person name="Submissions S."/>
        </authorList>
    </citation>
    <scope>NUCLEOTIDE SEQUENCE [LARGE SCALE GENOMIC DNA]</scope>
    <source>
        <strain evidence="2">DSM 17834</strain>
    </source>
</reference>
<name>A0A1I5PVK4_9PSED</name>
<keyword evidence="2" id="KW-1185">Reference proteome</keyword>
<dbReference type="EMBL" id="FOWX01000009">
    <property type="protein sequence ID" value="SFP37939.1"/>
    <property type="molecule type" value="Genomic_DNA"/>
</dbReference>
<dbReference type="STRING" id="289003.SAMN05216190_109111"/>
<protein>
    <submittedName>
        <fullName evidence="1">Uncharacterized protein</fullName>
    </submittedName>
</protein>
<proteinExistence type="predicted"/>
<sequence length="33" mass="3589">MVLQAVSLSLPGGRWRCAAEIVSIRLMSIMGWG</sequence>
<evidence type="ECO:0000313" key="2">
    <source>
        <dbReference type="Proteomes" id="UP000198784"/>
    </source>
</evidence>
<gene>
    <name evidence="1" type="ORF">SAMN05216190_109111</name>
</gene>
<dbReference type="AlphaFoldDB" id="A0A1I5PVK4"/>
<accession>A0A1I5PVK4</accession>
<organism evidence="1 2">
    <name type="scientific">Pseudomonas borbori</name>
    <dbReference type="NCBI Taxonomy" id="289003"/>
    <lineage>
        <taxon>Bacteria</taxon>
        <taxon>Pseudomonadati</taxon>
        <taxon>Pseudomonadota</taxon>
        <taxon>Gammaproteobacteria</taxon>
        <taxon>Pseudomonadales</taxon>
        <taxon>Pseudomonadaceae</taxon>
        <taxon>Pseudomonas</taxon>
    </lineage>
</organism>
<evidence type="ECO:0000313" key="1">
    <source>
        <dbReference type="EMBL" id="SFP37939.1"/>
    </source>
</evidence>